<comment type="subcellular location">
    <subcellularLocation>
        <location evidence="1">Membrane</location>
        <topology evidence="1">Multi-pass membrane protein</topology>
    </subcellularLocation>
</comment>
<evidence type="ECO:0000313" key="8">
    <source>
        <dbReference type="EnsemblMetazoa" id="SMAR000394-PA"/>
    </source>
</evidence>
<feature type="transmembrane region" description="Helical" evidence="7">
    <location>
        <begin position="69"/>
        <end position="91"/>
    </location>
</feature>
<keyword evidence="6 7" id="KW-0472">Membrane</keyword>
<dbReference type="Pfam" id="PF01758">
    <property type="entry name" value="SBF"/>
    <property type="match status" value="1"/>
</dbReference>
<feature type="transmembrane region" description="Helical" evidence="7">
    <location>
        <begin position="296"/>
        <end position="314"/>
    </location>
</feature>
<feature type="transmembrane region" description="Helical" evidence="7">
    <location>
        <begin position="103"/>
        <end position="126"/>
    </location>
</feature>
<evidence type="ECO:0000313" key="9">
    <source>
        <dbReference type="Proteomes" id="UP000014500"/>
    </source>
</evidence>
<dbReference type="Gene3D" id="1.20.1530.20">
    <property type="match status" value="1"/>
</dbReference>
<name>T1IHS0_STRMM</name>
<keyword evidence="5 7" id="KW-1133">Transmembrane helix</keyword>
<dbReference type="EMBL" id="JH429998">
    <property type="status" value="NOT_ANNOTATED_CDS"/>
    <property type="molecule type" value="Genomic_DNA"/>
</dbReference>
<keyword evidence="4" id="KW-0813">Transport</keyword>
<sequence>MQCYLFTSTCVHTGSDSREVAAAWCIVGRNLKQAQFYVFKIMYSENDNITQNSDNGTLFSPKNHILDTTFFVCTITSQITVMLSMGAIITLQEIREHFQRPLSILIALALQYIGMPAVGFGLVNLAQLPPTIALSAMILACCPGGTASNLFSFLCYGDVSLSIMLTTISTILAVGFMPLNLWIYAQHWEGGDQLKVPYKSIAITLAWILIPLFFGMLAKKFCPKLANVINHVGSILGLISIFSMCILQYIMFPEAFNTGWTLWLMAVTMPTVGFTFGYLFSIIAKLNVKQCKTISFETGIQSVGLATTVVVTSFPTKMHGQMTPVLIMFAIYVTIVFLILSVVLRIINYLNKRKFDRIPSVDKQCDEMNTFN</sequence>
<dbReference type="HOGENOM" id="CLU_034788_7_0_1"/>
<keyword evidence="4" id="KW-0769">Symport</keyword>
<evidence type="ECO:0000256" key="4">
    <source>
        <dbReference type="ARBA" id="ARBA00022847"/>
    </source>
</evidence>
<feature type="transmembrane region" description="Helical" evidence="7">
    <location>
        <begin position="163"/>
        <end position="184"/>
    </location>
</feature>
<evidence type="ECO:0000256" key="1">
    <source>
        <dbReference type="ARBA" id="ARBA00004141"/>
    </source>
</evidence>
<proteinExistence type="inferred from homology"/>
<dbReference type="InterPro" id="IPR002657">
    <property type="entry name" value="BilAc:Na_symport/Acr3"/>
</dbReference>
<dbReference type="eggNOG" id="KOG2718">
    <property type="taxonomic scope" value="Eukaryota"/>
</dbReference>
<dbReference type="InterPro" id="IPR038770">
    <property type="entry name" value="Na+/solute_symporter_sf"/>
</dbReference>
<feature type="transmembrane region" description="Helical" evidence="7">
    <location>
        <begin position="262"/>
        <end position="284"/>
    </location>
</feature>
<evidence type="ECO:0000256" key="5">
    <source>
        <dbReference type="ARBA" id="ARBA00022989"/>
    </source>
</evidence>
<dbReference type="PANTHER" id="PTHR10361">
    <property type="entry name" value="SODIUM-BILE ACID COTRANSPORTER"/>
    <property type="match status" value="1"/>
</dbReference>
<dbReference type="Proteomes" id="UP000014500">
    <property type="component" value="Unassembled WGS sequence"/>
</dbReference>
<dbReference type="EnsemblMetazoa" id="SMAR000394-RA">
    <property type="protein sequence ID" value="SMAR000394-PA"/>
    <property type="gene ID" value="SMAR000394"/>
</dbReference>
<dbReference type="GO" id="GO:0008508">
    <property type="term" value="F:bile acid:sodium symporter activity"/>
    <property type="evidence" value="ECO:0007669"/>
    <property type="project" value="TreeGrafter"/>
</dbReference>
<accession>T1IHS0</accession>
<reference evidence="8" key="2">
    <citation type="submission" date="2015-02" db="UniProtKB">
        <authorList>
            <consortium name="EnsemblMetazoa"/>
        </authorList>
    </citation>
    <scope>IDENTIFICATION</scope>
</reference>
<feature type="transmembrane region" description="Helical" evidence="7">
    <location>
        <begin position="196"/>
        <end position="216"/>
    </location>
</feature>
<comment type="similarity">
    <text evidence="2">Belongs to the bile acid:sodium symporter (BASS) (TC 2.A.28) family.</text>
</comment>
<feature type="transmembrane region" description="Helical" evidence="7">
    <location>
        <begin position="326"/>
        <end position="347"/>
    </location>
</feature>
<dbReference type="PANTHER" id="PTHR10361:SF28">
    <property type="entry name" value="P3 PROTEIN-RELATED"/>
    <property type="match status" value="1"/>
</dbReference>
<dbReference type="OMA" id="IMVAMGC"/>
<dbReference type="STRING" id="126957.T1IHS0"/>
<protein>
    <recommendedName>
        <fullName evidence="10">Ileal sodium/bile acid cotransporter</fullName>
    </recommendedName>
</protein>
<evidence type="ECO:0000256" key="3">
    <source>
        <dbReference type="ARBA" id="ARBA00022692"/>
    </source>
</evidence>
<dbReference type="PhylomeDB" id="T1IHS0"/>
<dbReference type="GO" id="GO:0016020">
    <property type="term" value="C:membrane"/>
    <property type="evidence" value="ECO:0007669"/>
    <property type="project" value="UniProtKB-SubCell"/>
</dbReference>
<evidence type="ECO:0000256" key="6">
    <source>
        <dbReference type="ARBA" id="ARBA00023136"/>
    </source>
</evidence>
<feature type="transmembrane region" description="Helical" evidence="7">
    <location>
        <begin position="228"/>
        <end position="250"/>
    </location>
</feature>
<evidence type="ECO:0000256" key="2">
    <source>
        <dbReference type="ARBA" id="ARBA00006528"/>
    </source>
</evidence>
<dbReference type="AlphaFoldDB" id="T1IHS0"/>
<keyword evidence="3 7" id="KW-0812">Transmembrane</keyword>
<feature type="transmembrane region" description="Helical" evidence="7">
    <location>
        <begin position="132"/>
        <end position="156"/>
    </location>
</feature>
<evidence type="ECO:0008006" key="10">
    <source>
        <dbReference type="Google" id="ProtNLM"/>
    </source>
</evidence>
<evidence type="ECO:0000256" key="7">
    <source>
        <dbReference type="SAM" id="Phobius"/>
    </source>
</evidence>
<dbReference type="InterPro" id="IPR004710">
    <property type="entry name" value="Bilac:Na_transpt"/>
</dbReference>
<organism evidence="8 9">
    <name type="scientific">Strigamia maritima</name>
    <name type="common">European centipede</name>
    <name type="synonym">Geophilus maritimus</name>
    <dbReference type="NCBI Taxonomy" id="126957"/>
    <lineage>
        <taxon>Eukaryota</taxon>
        <taxon>Metazoa</taxon>
        <taxon>Ecdysozoa</taxon>
        <taxon>Arthropoda</taxon>
        <taxon>Myriapoda</taxon>
        <taxon>Chilopoda</taxon>
        <taxon>Pleurostigmophora</taxon>
        <taxon>Geophilomorpha</taxon>
        <taxon>Linotaeniidae</taxon>
        <taxon>Strigamia</taxon>
    </lineage>
</organism>
<keyword evidence="9" id="KW-1185">Reference proteome</keyword>
<reference evidence="9" key="1">
    <citation type="submission" date="2011-05" db="EMBL/GenBank/DDBJ databases">
        <authorList>
            <person name="Richards S.R."/>
            <person name="Qu J."/>
            <person name="Jiang H."/>
            <person name="Jhangiani S.N."/>
            <person name="Agravi P."/>
            <person name="Goodspeed R."/>
            <person name="Gross S."/>
            <person name="Mandapat C."/>
            <person name="Jackson L."/>
            <person name="Mathew T."/>
            <person name="Pu L."/>
            <person name="Thornton R."/>
            <person name="Saada N."/>
            <person name="Wilczek-Boney K.B."/>
            <person name="Lee S."/>
            <person name="Kovar C."/>
            <person name="Wu Y."/>
            <person name="Scherer S.E."/>
            <person name="Worley K.C."/>
            <person name="Muzny D.M."/>
            <person name="Gibbs R."/>
        </authorList>
    </citation>
    <scope>NUCLEOTIDE SEQUENCE</scope>
    <source>
        <strain evidence="9">Brora</strain>
    </source>
</reference>